<dbReference type="SUPFAM" id="SSF88874">
    <property type="entry name" value="Receptor-binding domain of short tail fibre protein gp12"/>
    <property type="match status" value="1"/>
</dbReference>
<organism evidence="2 3">
    <name type="scientific">Tardibacter chloracetimidivorans</name>
    <dbReference type="NCBI Taxonomy" id="1921510"/>
    <lineage>
        <taxon>Bacteria</taxon>
        <taxon>Pseudomonadati</taxon>
        <taxon>Pseudomonadota</taxon>
        <taxon>Alphaproteobacteria</taxon>
        <taxon>Sphingomonadales</taxon>
        <taxon>Sphingomonadaceae</taxon>
        <taxon>Tardibacter</taxon>
    </lineage>
</organism>
<feature type="region of interest" description="Disordered" evidence="1">
    <location>
        <begin position="204"/>
        <end position="250"/>
    </location>
</feature>
<dbReference type="KEGG" id="sphj:BSL82_03730"/>
<protein>
    <submittedName>
        <fullName evidence="2">Uncharacterized protein</fullName>
    </submittedName>
</protein>
<sequence length="266" mass="27098">MPIETAEYINDLNVSYPPDTDPQGEAASHLRIIKAALKATFPNIDGPVTADQAALSSLFEMPVGSVVSFFGAEEDIATGWALCDGRTVARTDGTGNITTPDLRGRFLLGVSDTYALSATGGAAEANVNTGDGGAHSHGVTVDAGGAHSHTGSVSGHALTTAELPAHSHLNVVSGIGNDTLTGSNSLSQERTAGGDTEYILNSAAGTPTLGKTSEVGSGQAHTHGLTVNSGGSHSHTAETDEEADHNHSVTVPTLPPYVACNFIMKV</sequence>
<dbReference type="RefSeq" id="WP_072596094.1">
    <property type="nucleotide sequence ID" value="NZ_CP018221.1"/>
</dbReference>
<evidence type="ECO:0000313" key="2">
    <source>
        <dbReference type="EMBL" id="API58527.1"/>
    </source>
</evidence>
<feature type="compositionally biased region" description="Polar residues" evidence="1">
    <location>
        <begin position="204"/>
        <end position="234"/>
    </location>
</feature>
<dbReference type="OrthoDB" id="9810174at2"/>
<accession>A0A1L3ZSC5</accession>
<keyword evidence="3" id="KW-1185">Reference proteome</keyword>
<dbReference type="STRING" id="1921510.BSL82_03730"/>
<name>A0A1L3ZSC5_9SPHN</name>
<reference evidence="3" key="1">
    <citation type="submission" date="2016-11" db="EMBL/GenBank/DDBJ databases">
        <title>Complete Genome Sequence of alachlor-degrading Sphingomonas sp. strain JJ-A5.</title>
        <authorList>
            <person name="Lee H."/>
            <person name="Ka J.-O."/>
        </authorList>
    </citation>
    <scope>NUCLEOTIDE SEQUENCE [LARGE SCALE GENOMIC DNA]</scope>
    <source>
        <strain evidence="3">JJ-A5</strain>
    </source>
</reference>
<dbReference type="EMBL" id="CP018221">
    <property type="protein sequence ID" value="API58527.1"/>
    <property type="molecule type" value="Genomic_DNA"/>
</dbReference>
<dbReference type="AlphaFoldDB" id="A0A1L3ZSC5"/>
<gene>
    <name evidence="2" type="ORF">BSL82_03730</name>
</gene>
<dbReference type="InterPro" id="IPR037053">
    <property type="entry name" value="Phage_tail_collar_dom_sf"/>
</dbReference>
<dbReference type="Proteomes" id="UP000182063">
    <property type="component" value="Chromosome"/>
</dbReference>
<dbReference type="Gene3D" id="3.90.1340.10">
    <property type="entry name" value="Phage tail collar domain"/>
    <property type="match status" value="1"/>
</dbReference>
<proteinExistence type="predicted"/>
<evidence type="ECO:0000256" key="1">
    <source>
        <dbReference type="SAM" id="MobiDB-lite"/>
    </source>
</evidence>
<evidence type="ECO:0000313" key="3">
    <source>
        <dbReference type="Proteomes" id="UP000182063"/>
    </source>
</evidence>